<dbReference type="InterPro" id="IPR029063">
    <property type="entry name" value="SAM-dependent_MTases_sf"/>
</dbReference>
<dbReference type="SUPFAM" id="SSF53335">
    <property type="entry name" value="S-adenosyl-L-methionine-dependent methyltransferases"/>
    <property type="match status" value="1"/>
</dbReference>
<evidence type="ECO:0000313" key="5">
    <source>
        <dbReference type="Proteomes" id="UP000237351"/>
    </source>
</evidence>
<dbReference type="Pfam" id="PF13727">
    <property type="entry name" value="CoA_binding_3"/>
    <property type="match status" value="1"/>
</dbReference>
<dbReference type="KEGG" id="naf:GQ61_03240"/>
<evidence type="ECO:0000259" key="3">
    <source>
        <dbReference type="Pfam" id="PF02719"/>
    </source>
</evidence>
<comment type="similarity">
    <text evidence="1">Belongs to the polysaccharide synthase family.</text>
</comment>
<feature type="transmembrane region" description="Helical" evidence="2">
    <location>
        <begin position="111"/>
        <end position="130"/>
    </location>
</feature>
<evidence type="ECO:0000256" key="1">
    <source>
        <dbReference type="ARBA" id="ARBA00007430"/>
    </source>
</evidence>
<dbReference type="InterPro" id="IPR036291">
    <property type="entry name" value="NAD(P)-bd_dom_sf"/>
</dbReference>
<dbReference type="Pfam" id="PF02719">
    <property type="entry name" value="Polysacc_synt_2"/>
    <property type="match status" value="1"/>
</dbReference>
<feature type="domain" description="Polysaccharide biosynthesis protein CapD-like" evidence="3">
    <location>
        <begin position="330"/>
        <end position="621"/>
    </location>
</feature>
<dbReference type="PANTHER" id="PTHR43318:SF1">
    <property type="entry name" value="POLYSACCHARIDE BIOSYNTHESIS PROTEIN EPSC-RELATED"/>
    <property type="match status" value="1"/>
</dbReference>
<keyword evidence="5" id="KW-1185">Reference proteome</keyword>
<name>A0A1W6N3P2_9PROT</name>
<evidence type="ECO:0000313" key="4">
    <source>
        <dbReference type="EMBL" id="ARN84500.1"/>
    </source>
</evidence>
<feature type="transmembrane region" description="Helical" evidence="2">
    <location>
        <begin position="78"/>
        <end position="99"/>
    </location>
</feature>
<keyword evidence="2" id="KW-1133">Transmembrane helix</keyword>
<protein>
    <recommendedName>
        <fullName evidence="3">Polysaccharide biosynthesis protein CapD-like domain-containing protein</fullName>
    </recommendedName>
</protein>
<keyword evidence="2" id="KW-0812">Transmembrane</keyword>
<reference evidence="4 5" key="1">
    <citation type="submission" date="2014-06" db="EMBL/GenBank/DDBJ databases">
        <title>The genome of the endonuclear symbiont Nucleicultrix amoebiphila.</title>
        <authorList>
            <person name="Schulz F."/>
            <person name="Horn M."/>
        </authorList>
    </citation>
    <scope>NUCLEOTIDE SEQUENCE [LARGE SCALE GENOMIC DNA]</scope>
    <source>
        <strain evidence="4 5">FS5</strain>
    </source>
</reference>
<dbReference type="AlphaFoldDB" id="A0A1W6N3P2"/>
<dbReference type="InterPro" id="IPR051203">
    <property type="entry name" value="Polysaccharide_Synthase-Rel"/>
</dbReference>
<dbReference type="EMBL" id="CP008743">
    <property type="protein sequence ID" value="ARN84500.1"/>
    <property type="molecule type" value="Genomic_DNA"/>
</dbReference>
<accession>A0A1W6N3P2</accession>
<evidence type="ECO:0000256" key="2">
    <source>
        <dbReference type="SAM" id="Phobius"/>
    </source>
</evidence>
<proteinExistence type="inferred from homology"/>
<dbReference type="Gene3D" id="3.40.50.720">
    <property type="entry name" value="NAD(P)-binding Rossmann-like Domain"/>
    <property type="match status" value="2"/>
</dbReference>
<dbReference type="CDD" id="cd05237">
    <property type="entry name" value="UDP_invert_4-6DH_SDR_e"/>
    <property type="match status" value="1"/>
</dbReference>
<gene>
    <name evidence="4" type="ORF">GQ61_03240</name>
</gene>
<dbReference type="InterPro" id="IPR003869">
    <property type="entry name" value="Polysac_CapD-like"/>
</dbReference>
<feature type="transmembrane region" description="Helical" evidence="2">
    <location>
        <begin position="44"/>
        <end position="66"/>
    </location>
</feature>
<feature type="transmembrane region" description="Helical" evidence="2">
    <location>
        <begin position="142"/>
        <end position="161"/>
    </location>
</feature>
<dbReference type="PANTHER" id="PTHR43318">
    <property type="entry name" value="UDP-N-ACETYLGLUCOSAMINE 4,6-DEHYDRATASE"/>
    <property type="match status" value="1"/>
</dbReference>
<dbReference type="SUPFAM" id="SSF51735">
    <property type="entry name" value="NAD(P)-binding Rossmann-fold domains"/>
    <property type="match status" value="1"/>
</dbReference>
<sequence length="665" mass="74923">MHKRINVSRKKINYSFKKAFDKKMLSVVKSIRSADYLSIFNRSFIALLHDILASLIVIPFALWLRVGDDIVSYPPSFILKHTIVFGLIATAIFLWSQIYRGVWRYVSLKELSAITIAVAFTVVFYTPLMLIMTHPVSMPRSVIVIACFLMLGFLGGSRFAYRVFRNRWETSEKENLSATPQARVLLVGVNNQTEMFIREVENNAKKLYEIVGIIDEKKADVGRYVHGIEVMGTLDDIPEVVTHLDSQGSHPHHLIITDPHFKGKKLQKLLQDCDDLRVDLARLPKLTDFNKPTGSHHIDIKPISVEDLLGRQQVSLDRKAMRTFIEKRRILITGAGGSIGSELIRQLAEFKPSHVTLIDNSEFLLYSINLEFQEKFHHISSKSVLADVSDAVRIFKIIGEEKPDVIFHAAALKHVPIAEENPNETILTNIVGTRNVAEAARHFKVKAMVFISTDKAVNPSSIMGASKRLSECLCQSLDSLNTKTVSTRFIITRFGNVLGSTGSVVPLFKRQLERGGPLTVTDPRVTRYFMTIHEAVELILQAAVLGYKSNKSTGQIFVLDMGESINIADLAKQMIRLVGLKPDEDISIHYTGLRPGEKLHEELFFKNENLQSTACETIMMATTQINDPKHLLTAIDKLENLARQRLTDKAIKALQLLVPEYKKVS</sequence>
<keyword evidence="2" id="KW-0472">Membrane</keyword>
<organism evidence="4 5">
    <name type="scientific">Candidatus Nucleicultrix amoebiphila FS5</name>
    <dbReference type="NCBI Taxonomy" id="1414854"/>
    <lineage>
        <taxon>Bacteria</taxon>
        <taxon>Pseudomonadati</taxon>
        <taxon>Pseudomonadota</taxon>
        <taxon>Alphaproteobacteria</taxon>
        <taxon>Holosporales</taxon>
        <taxon>Candidatus Nucleicultricaceae</taxon>
        <taxon>Candidatus Nucleicultrix</taxon>
    </lineage>
</organism>
<dbReference type="STRING" id="1414854.GQ61_03240"/>
<dbReference type="Proteomes" id="UP000237351">
    <property type="component" value="Chromosome"/>
</dbReference>